<evidence type="ECO:0000313" key="1">
    <source>
        <dbReference type="EMBL" id="OWR48518.1"/>
    </source>
</evidence>
<dbReference type="EMBL" id="AGBW02010437">
    <property type="protein sequence ID" value="OWR48518.1"/>
    <property type="molecule type" value="Genomic_DNA"/>
</dbReference>
<name>A0A212F444_DANPL</name>
<dbReference type="AlphaFoldDB" id="A0A212F444"/>
<gene>
    <name evidence="1" type="ORF">KGM_200019</name>
</gene>
<proteinExistence type="predicted"/>
<dbReference type="OrthoDB" id="6332063at2759"/>
<dbReference type="Proteomes" id="UP000007151">
    <property type="component" value="Unassembled WGS sequence"/>
</dbReference>
<sequence length="111" mass="12157">MLLKYLLLLCVLVSGDVKVFAESDLYTYEEQQCLLNGGICVESRQCPYKNRLHTQEVVCNSGSVCCDSIPPSPICRRNGGECITTDGCRSGLAVDRATDCEDGQKCCILVQ</sequence>
<accession>A0A212F444</accession>
<evidence type="ECO:0000313" key="2">
    <source>
        <dbReference type="Proteomes" id="UP000007151"/>
    </source>
</evidence>
<reference evidence="1 2" key="1">
    <citation type="journal article" date="2011" name="Cell">
        <title>The monarch butterfly genome yields insights into long-distance migration.</title>
        <authorList>
            <person name="Zhan S."/>
            <person name="Merlin C."/>
            <person name="Boore J.L."/>
            <person name="Reppert S.M."/>
        </authorList>
    </citation>
    <scope>NUCLEOTIDE SEQUENCE [LARGE SCALE GENOMIC DNA]</scope>
    <source>
        <strain evidence="1">F-2</strain>
    </source>
</reference>
<organism evidence="1 2">
    <name type="scientific">Danaus plexippus plexippus</name>
    <dbReference type="NCBI Taxonomy" id="278856"/>
    <lineage>
        <taxon>Eukaryota</taxon>
        <taxon>Metazoa</taxon>
        <taxon>Ecdysozoa</taxon>
        <taxon>Arthropoda</taxon>
        <taxon>Hexapoda</taxon>
        <taxon>Insecta</taxon>
        <taxon>Pterygota</taxon>
        <taxon>Neoptera</taxon>
        <taxon>Endopterygota</taxon>
        <taxon>Lepidoptera</taxon>
        <taxon>Glossata</taxon>
        <taxon>Ditrysia</taxon>
        <taxon>Papilionoidea</taxon>
        <taxon>Nymphalidae</taxon>
        <taxon>Danainae</taxon>
        <taxon>Danaini</taxon>
        <taxon>Danaina</taxon>
        <taxon>Danaus</taxon>
        <taxon>Danaus</taxon>
    </lineage>
</organism>
<comment type="caution">
    <text evidence="1">The sequence shown here is derived from an EMBL/GenBank/DDBJ whole genome shotgun (WGS) entry which is preliminary data.</text>
</comment>
<keyword evidence="2" id="KW-1185">Reference proteome</keyword>
<dbReference type="KEGG" id="dpl:KGM_200019"/>
<protein>
    <submittedName>
        <fullName evidence="1">Carboxypeptidase inhibitor</fullName>
    </submittedName>
</protein>